<dbReference type="EMBL" id="KV875125">
    <property type="protein sequence ID" value="OIW22283.1"/>
    <property type="molecule type" value="Genomic_DNA"/>
</dbReference>
<name>A0A1J7I4I3_9PEZI</name>
<feature type="compositionally biased region" description="Polar residues" evidence="1">
    <location>
        <begin position="790"/>
        <end position="805"/>
    </location>
</feature>
<feature type="transmembrane region" description="Helical" evidence="2">
    <location>
        <begin position="6"/>
        <end position="25"/>
    </location>
</feature>
<dbReference type="PROSITE" id="PS50853">
    <property type="entry name" value="FN3"/>
    <property type="match status" value="1"/>
</dbReference>
<dbReference type="Pfam" id="PF00041">
    <property type="entry name" value="fn3"/>
    <property type="match status" value="1"/>
</dbReference>
<feature type="compositionally biased region" description="Basic and acidic residues" evidence="1">
    <location>
        <begin position="933"/>
        <end position="949"/>
    </location>
</feature>
<feature type="compositionally biased region" description="Basic and acidic residues" evidence="1">
    <location>
        <begin position="297"/>
        <end position="309"/>
    </location>
</feature>
<feature type="transmembrane region" description="Helical" evidence="2">
    <location>
        <begin position="32"/>
        <end position="48"/>
    </location>
</feature>
<dbReference type="CDD" id="cd00063">
    <property type="entry name" value="FN3"/>
    <property type="match status" value="1"/>
</dbReference>
<feature type="compositionally biased region" description="Polar residues" evidence="1">
    <location>
        <begin position="247"/>
        <end position="258"/>
    </location>
</feature>
<feature type="compositionally biased region" description="Basic and acidic residues" evidence="1">
    <location>
        <begin position="369"/>
        <end position="386"/>
    </location>
</feature>
<dbReference type="InterPro" id="IPR036116">
    <property type="entry name" value="FN3_sf"/>
</dbReference>
<keyword evidence="5" id="KW-1185">Reference proteome</keyword>
<organism evidence="4 5">
    <name type="scientific">Coniochaeta ligniaria NRRL 30616</name>
    <dbReference type="NCBI Taxonomy" id="1408157"/>
    <lineage>
        <taxon>Eukaryota</taxon>
        <taxon>Fungi</taxon>
        <taxon>Dikarya</taxon>
        <taxon>Ascomycota</taxon>
        <taxon>Pezizomycotina</taxon>
        <taxon>Sordariomycetes</taxon>
        <taxon>Sordariomycetidae</taxon>
        <taxon>Coniochaetales</taxon>
        <taxon>Coniochaetaceae</taxon>
        <taxon>Coniochaeta</taxon>
    </lineage>
</organism>
<dbReference type="OrthoDB" id="5572782at2759"/>
<dbReference type="InParanoid" id="A0A1J7I4I3"/>
<feature type="compositionally biased region" description="Polar residues" evidence="1">
    <location>
        <begin position="654"/>
        <end position="674"/>
    </location>
</feature>
<feature type="compositionally biased region" description="Polar residues" evidence="1">
    <location>
        <begin position="1004"/>
        <end position="1020"/>
    </location>
</feature>
<dbReference type="SUPFAM" id="SSF49265">
    <property type="entry name" value="Fibronectin type III"/>
    <property type="match status" value="1"/>
</dbReference>
<feature type="compositionally biased region" description="Polar residues" evidence="1">
    <location>
        <begin position="827"/>
        <end position="850"/>
    </location>
</feature>
<feature type="region of interest" description="Disordered" evidence="1">
    <location>
        <begin position="719"/>
        <end position="754"/>
    </location>
</feature>
<feature type="compositionally biased region" description="Basic and acidic residues" evidence="1">
    <location>
        <begin position="316"/>
        <end position="361"/>
    </location>
</feature>
<feature type="compositionally biased region" description="Low complexity" evidence="1">
    <location>
        <begin position="993"/>
        <end position="1003"/>
    </location>
</feature>
<feature type="compositionally biased region" description="Polar residues" evidence="1">
    <location>
        <begin position="688"/>
        <end position="700"/>
    </location>
</feature>
<feature type="region of interest" description="Disordered" evidence="1">
    <location>
        <begin position="790"/>
        <end position="876"/>
    </location>
</feature>
<dbReference type="AlphaFoldDB" id="A0A1J7I4I3"/>
<dbReference type="InterPro" id="IPR003961">
    <property type="entry name" value="FN3_dom"/>
</dbReference>
<gene>
    <name evidence="4" type="ORF">CONLIGDRAFT_278732</name>
</gene>
<evidence type="ECO:0000259" key="3">
    <source>
        <dbReference type="PROSITE" id="PS50853"/>
    </source>
</evidence>
<dbReference type="InterPro" id="IPR013783">
    <property type="entry name" value="Ig-like_fold"/>
</dbReference>
<feature type="region of interest" description="Disordered" evidence="1">
    <location>
        <begin position="204"/>
        <end position="386"/>
    </location>
</feature>
<feature type="compositionally biased region" description="Gly residues" evidence="1">
    <location>
        <begin position="1045"/>
        <end position="1054"/>
    </location>
</feature>
<feature type="compositionally biased region" description="Polar residues" evidence="1">
    <location>
        <begin position="1156"/>
        <end position="1165"/>
    </location>
</feature>
<evidence type="ECO:0000256" key="2">
    <source>
        <dbReference type="SAM" id="Phobius"/>
    </source>
</evidence>
<keyword evidence="2" id="KW-0812">Transmembrane</keyword>
<feature type="compositionally biased region" description="Low complexity" evidence="1">
    <location>
        <begin position="806"/>
        <end position="817"/>
    </location>
</feature>
<feature type="compositionally biased region" description="Basic and acidic residues" evidence="1">
    <location>
        <begin position="1140"/>
        <end position="1155"/>
    </location>
</feature>
<dbReference type="Proteomes" id="UP000182658">
    <property type="component" value="Unassembled WGS sequence"/>
</dbReference>
<evidence type="ECO:0000313" key="5">
    <source>
        <dbReference type="Proteomes" id="UP000182658"/>
    </source>
</evidence>
<feature type="region of interest" description="Disordered" evidence="1">
    <location>
        <begin position="573"/>
        <end position="596"/>
    </location>
</feature>
<feature type="compositionally biased region" description="Basic and acidic residues" evidence="1">
    <location>
        <begin position="967"/>
        <end position="979"/>
    </location>
</feature>
<protein>
    <recommendedName>
        <fullName evidence="3">Fibronectin type-III domain-containing protein</fullName>
    </recommendedName>
</protein>
<feature type="region of interest" description="Disordered" evidence="1">
    <location>
        <begin position="623"/>
        <end position="707"/>
    </location>
</feature>
<dbReference type="STRING" id="1408157.A0A1J7I4I3"/>
<feature type="compositionally biased region" description="Polar residues" evidence="1">
    <location>
        <begin position="1104"/>
        <end position="1119"/>
    </location>
</feature>
<dbReference type="SMART" id="SM00060">
    <property type="entry name" value="FN3"/>
    <property type="match status" value="1"/>
</dbReference>
<keyword evidence="2" id="KW-1133">Transmembrane helix</keyword>
<reference evidence="4 5" key="1">
    <citation type="submission" date="2016-10" db="EMBL/GenBank/DDBJ databases">
        <title>Draft genome sequence of Coniochaeta ligniaria NRRL30616, a lignocellulolytic fungus for bioabatement of inhibitors in plant biomass hydrolysates.</title>
        <authorList>
            <consortium name="DOE Joint Genome Institute"/>
            <person name="Jimenez D.J."/>
            <person name="Hector R.E."/>
            <person name="Riley R."/>
            <person name="Sun H."/>
            <person name="Grigoriev I.V."/>
            <person name="Van Elsas J.D."/>
            <person name="Nichols N.N."/>
        </authorList>
    </citation>
    <scope>NUCLEOTIDE SEQUENCE [LARGE SCALE GENOMIC DNA]</scope>
    <source>
        <strain evidence="4 5">NRRL 30616</strain>
    </source>
</reference>
<accession>A0A1J7I4I3</accession>
<sequence length="1165" mass="127418">MSWTAWTLLVPTLLIISAVSAWWFTEPKNARVNLIAAAGVLLFCWAVAPDFSRHFSASVYTSLVNGAAASRLDLLVVKHAKMLLTGAAAVWLMRRAWQTLWKPVPELISILGVDVPDRPDVSLAGIRADAATINWSRPSPNRPVQRFLIQVNGVVVGDVSANQEPAIVVSGLKPDHFYNVRVIAVGSNNFQAGSRVIRLRTFGKDGRPRLGTSRLPANFAAEEQPGSAQGDQGDENGTPRSPLASVDATNVDPTTSSPAGPRRNTVTRRHSPSTASQDAPSIREESGGQPSQTLAELTERFESIRRETEETAALVAKEEVDNKRQLDELEAEKQEKKKEQKKKEEQTEKLKREVHSTDRAMRNAQQRRAQTEKQLKEKMDQRAKFQDNIAKWEKSIDDMRREMEGFETQRKELAEERDTKLEDFQHANGDLQQECCRLEVELKEKREQVKELEDARKKLPGGEDDEEWRDDDVAFRRECQRRQKDLHEAVISENRNSKRLDEQIRVLSMQLGHIPGAQSAFPMYNQANSSGVDFETSLTQFKRRSRNSNVSISSPLPPYSQIDPAAPVGFNGSRTNAPPGFAQGPFMSLAGDMPRPLDEESIRMTSAPLSPSATALLPSNILDDIYDEPSPTSNRFDPDPFSNLPTSPIDDPQSPASSRGSMSILSSPRGSTHNLPFPAFSSDHSDGRSQNATDNVTSPAATEPPINKLSSFFNFQRSRHAKPAEDGGPALGSLKHGQSQSFPRQLEEGDALTNRRRISLSGTWSKFNRNSGGPELIEGLATRAFSARTFNPFSSSSRTGASNIYSDPDPSSPRPGSTASNEFPRPSTDSSSIWGPQPTDQATLGKQNRFWSPDAGTAWSRNPSRRPSLHGSPSALKTTLASADDEILDEDTLPNASEVGVIGSKLPMSSRAASFARLNPNAPAFIGSLFQRGKSEKDSGKEKDRSKGKSKDKHKGAETPSESESPTDTRHSRDTRDALSVHTQPSVNESHDSLSLSLDQSVSNISNTPSEPASGTSLGTSLKDENVVRKLFRKSSSSKFSLPGRLGGVKGDGSGLFKKGTGGTSSSVNSDNTRAERSSMGDGEDVPGNVFDEHGLLSLGRSYDSVTSSPSLGPTLSNKTSRDSKTGTARWLSFSKKPKKEKESLDLEREKERVVESQSEAGDDA</sequence>
<evidence type="ECO:0000313" key="4">
    <source>
        <dbReference type="EMBL" id="OIW22283.1"/>
    </source>
</evidence>
<dbReference type="Gene3D" id="2.60.40.10">
    <property type="entry name" value="Immunoglobulins"/>
    <property type="match status" value="1"/>
</dbReference>
<feature type="domain" description="Fibronectin type-III" evidence="3">
    <location>
        <begin position="115"/>
        <end position="204"/>
    </location>
</feature>
<evidence type="ECO:0000256" key="1">
    <source>
        <dbReference type="SAM" id="MobiDB-lite"/>
    </source>
</evidence>
<proteinExistence type="predicted"/>
<feature type="region of interest" description="Disordered" evidence="1">
    <location>
        <begin position="927"/>
        <end position="1165"/>
    </location>
</feature>
<keyword evidence="2" id="KW-0472">Membrane</keyword>